<dbReference type="InterPro" id="IPR025468">
    <property type="entry name" value="TTRAP"/>
</dbReference>
<dbReference type="AlphaFoldDB" id="A0A173QX05"/>
<evidence type="ECO:0000313" key="1">
    <source>
        <dbReference type="EMBL" id="CUM69808.1"/>
    </source>
</evidence>
<reference evidence="1 2" key="1">
    <citation type="submission" date="2015-09" db="EMBL/GenBank/DDBJ databases">
        <authorList>
            <consortium name="Pathogen Informatics"/>
        </authorList>
    </citation>
    <scope>NUCLEOTIDE SEQUENCE [LARGE SCALE GENOMIC DNA]</scope>
    <source>
        <strain evidence="1 2">2789STDY5608863</strain>
    </source>
</reference>
<dbReference type="Gene3D" id="1.10.10.1850">
    <property type="entry name" value="Sporulation protein-like"/>
    <property type="match status" value="1"/>
</dbReference>
<dbReference type="Pfam" id="PF14203">
    <property type="entry name" value="TTRAP"/>
    <property type="match status" value="1"/>
</dbReference>
<organism evidence="1 2">
    <name type="scientific">Roseburia faecis</name>
    <dbReference type="NCBI Taxonomy" id="301302"/>
    <lineage>
        <taxon>Bacteria</taxon>
        <taxon>Bacillati</taxon>
        <taxon>Bacillota</taxon>
        <taxon>Clostridia</taxon>
        <taxon>Lachnospirales</taxon>
        <taxon>Lachnospiraceae</taxon>
        <taxon>Roseburia</taxon>
    </lineage>
</organism>
<gene>
    <name evidence="1" type="ORF">ERS852420_00075</name>
</gene>
<evidence type="ECO:0008006" key="3">
    <source>
        <dbReference type="Google" id="ProtNLM"/>
    </source>
</evidence>
<dbReference type="Proteomes" id="UP000095495">
    <property type="component" value="Unassembled WGS sequence"/>
</dbReference>
<dbReference type="RefSeq" id="WP_055224648.1">
    <property type="nucleotide sequence ID" value="NZ_CYXV01000001.1"/>
</dbReference>
<proteinExistence type="predicted"/>
<dbReference type="EMBL" id="CYXV01000001">
    <property type="protein sequence ID" value="CUM69808.1"/>
    <property type="molecule type" value="Genomic_DNA"/>
</dbReference>
<name>A0A173QX05_9FIRM</name>
<accession>A0A173QX05</accession>
<evidence type="ECO:0000313" key="2">
    <source>
        <dbReference type="Proteomes" id="UP000095495"/>
    </source>
</evidence>
<protein>
    <recommendedName>
        <fullName evidence="3">Tranposon-transfer assisting protein</fullName>
    </recommendedName>
</protein>
<dbReference type="InterPro" id="IPR041965">
    <property type="entry name" value="TTRAP_sf"/>
</dbReference>
<sequence>MGNFTFEEMNLMCIYNTGSRTGLIDSLREMHGELSPEETELRELTDSALCKLQTMTDDEFAELELYPDFDQ</sequence>